<dbReference type="Proteomes" id="UP000187085">
    <property type="component" value="Unassembled WGS sequence"/>
</dbReference>
<evidence type="ECO:0000313" key="2">
    <source>
        <dbReference type="Proteomes" id="UP000187085"/>
    </source>
</evidence>
<keyword evidence="2" id="KW-1185">Reference proteome</keyword>
<dbReference type="AlphaFoldDB" id="A0A1R1LAL8"/>
<sequence length="63" mass="7144">MYPFSDQASDVAPRSCQQRQVDLRDIEQTEWLRQMLGTADMDSKAGMSTYQPAPGTVISWSNF</sequence>
<organism evidence="1 2">
    <name type="scientific">Tersicoccus phoenicis</name>
    <dbReference type="NCBI Taxonomy" id="554083"/>
    <lineage>
        <taxon>Bacteria</taxon>
        <taxon>Bacillati</taxon>
        <taxon>Actinomycetota</taxon>
        <taxon>Actinomycetes</taxon>
        <taxon>Micrococcales</taxon>
        <taxon>Micrococcaceae</taxon>
        <taxon>Tersicoccus</taxon>
    </lineage>
</organism>
<name>A0A1R1LAL8_9MICC</name>
<proteinExistence type="predicted"/>
<dbReference type="EMBL" id="MRDE01000053">
    <property type="protein sequence ID" value="OMH24573.1"/>
    <property type="molecule type" value="Genomic_DNA"/>
</dbReference>
<reference evidence="1 2" key="1">
    <citation type="submission" date="2016-12" db="EMBL/GenBank/DDBJ databases">
        <title>Draft genome of Tersicoccus phoenicis 1P05MA.</title>
        <authorList>
            <person name="Nakajima Y."/>
            <person name="Yoshizawa S."/>
            <person name="Nakamura K."/>
            <person name="Ogura Y."/>
            <person name="Hayashi T."/>
            <person name="Kogure K."/>
        </authorList>
    </citation>
    <scope>NUCLEOTIDE SEQUENCE [LARGE SCALE GENOMIC DNA]</scope>
    <source>
        <strain evidence="1 2">1p05MA</strain>
    </source>
</reference>
<gene>
    <name evidence="1" type="ORF">BKD30_08340</name>
</gene>
<evidence type="ECO:0000313" key="1">
    <source>
        <dbReference type="EMBL" id="OMH24573.1"/>
    </source>
</evidence>
<accession>A0A1R1LAL8</accession>
<comment type="caution">
    <text evidence="1">The sequence shown here is derived from an EMBL/GenBank/DDBJ whole genome shotgun (WGS) entry which is preliminary data.</text>
</comment>
<protein>
    <submittedName>
        <fullName evidence="1">Uncharacterized protein</fullName>
    </submittedName>
</protein>